<keyword evidence="9" id="KW-1185">Reference proteome</keyword>
<comment type="caution">
    <text evidence="8">The sequence shown here is derived from an EMBL/GenBank/DDBJ whole genome shotgun (WGS) entry which is preliminary data.</text>
</comment>
<comment type="similarity">
    <text evidence="3 7">Belongs to the IspD/TarI cytidylyltransferase family. IspD subfamily.</text>
</comment>
<evidence type="ECO:0000256" key="2">
    <source>
        <dbReference type="ARBA" id="ARBA00004787"/>
    </source>
</evidence>
<dbReference type="InterPro" id="IPR001228">
    <property type="entry name" value="IspD"/>
</dbReference>
<evidence type="ECO:0000256" key="5">
    <source>
        <dbReference type="ARBA" id="ARBA00022695"/>
    </source>
</evidence>
<evidence type="ECO:0000256" key="4">
    <source>
        <dbReference type="ARBA" id="ARBA00022679"/>
    </source>
</evidence>
<protein>
    <recommendedName>
        <fullName evidence="7">2-C-methyl-D-erythritol 4-phosphate cytidylyltransferase</fullName>
        <ecNumber evidence="7">2.7.7.60</ecNumber>
    </recommendedName>
    <alternativeName>
        <fullName evidence="7">4-diphosphocytidyl-2C-methyl-D-erythritol synthase</fullName>
    </alternativeName>
    <alternativeName>
        <fullName evidence="7">MEP cytidylyltransferase</fullName>
        <shortName evidence="7">MCT</shortName>
    </alternativeName>
</protein>
<name>A0ABQ5ZWL8_9GAMM</name>
<dbReference type="InterPro" id="IPR029044">
    <property type="entry name" value="Nucleotide-diphossugar_trans"/>
</dbReference>
<dbReference type="EMBL" id="BSOR01000016">
    <property type="protein sequence ID" value="GLR63713.1"/>
    <property type="molecule type" value="Genomic_DNA"/>
</dbReference>
<gene>
    <name evidence="7 8" type="primary">ispD</name>
    <name evidence="8" type="ORF">GCM10007878_11480</name>
</gene>
<feature type="site" description="Transition state stabilizer" evidence="7">
    <location>
        <position position="19"/>
    </location>
</feature>
<comment type="function">
    <text evidence="7">Catalyzes the formation of 4-diphosphocytidyl-2-C-methyl-D-erythritol from CTP and 2-C-methyl-D-erythritol 4-phosphate (MEP).</text>
</comment>
<dbReference type="GO" id="GO:0016779">
    <property type="term" value="F:nucleotidyltransferase activity"/>
    <property type="evidence" value="ECO:0007669"/>
    <property type="project" value="UniProtKB-KW"/>
</dbReference>
<feature type="site" description="Transition state stabilizer" evidence="7">
    <location>
        <position position="26"/>
    </location>
</feature>
<feature type="site" description="Positions MEP for the nucleophilic attack" evidence="7">
    <location>
        <position position="223"/>
    </location>
</feature>
<dbReference type="Proteomes" id="UP001156682">
    <property type="component" value="Unassembled WGS sequence"/>
</dbReference>
<proteinExistence type="inferred from homology"/>
<dbReference type="RefSeq" id="WP_027850026.1">
    <property type="nucleotide sequence ID" value="NZ_BSOR01000016.1"/>
</dbReference>
<dbReference type="PROSITE" id="PS01295">
    <property type="entry name" value="ISPD"/>
    <property type="match status" value="1"/>
</dbReference>
<dbReference type="CDD" id="cd02516">
    <property type="entry name" value="CDP-ME_synthetase"/>
    <property type="match status" value="1"/>
</dbReference>
<reference evidence="9" key="1">
    <citation type="journal article" date="2019" name="Int. J. Syst. Evol. Microbiol.">
        <title>The Global Catalogue of Microorganisms (GCM) 10K type strain sequencing project: providing services to taxonomists for standard genome sequencing and annotation.</title>
        <authorList>
            <consortium name="The Broad Institute Genomics Platform"/>
            <consortium name="The Broad Institute Genome Sequencing Center for Infectious Disease"/>
            <person name="Wu L."/>
            <person name="Ma J."/>
        </authorList>
    </citation>
    <scope>NUCLEOTIDE SEQUENCE [LARGE SCALE GENOMIC DNA]</scope>
    <source>
        <strain evidence="9">NBRC 100033</strain>
    </source>
</reference>
<keyword evidence="5 7" id="KW-0548">Nucleotidyltransferase</keyword>
<dbReference type="Pfam" id="PF01128">
    <property type="entry name" value="IspD"/>
    <property type="match status" value="1"/>
</dbReference>
<evidence type="ECO:0000313" key="8">
    <source>
        <dbReference type="EMBL" id="GLR63713.1"/>
    </source>
</evidence>
<keyword evidence="4 7" id="KW-0808">Transferase</keyword>
<dbReference type="HAMAP" id="MF_00108">
    <property type="entry name" value="IspD"/>
    <property type="match status" value="1"/>
</dbReference>
<evidence type="ECO:0000313" key="9">
    <source>
        <dbReference type="Proteomes" id="UP001156682"/>
    </source>
</evidence>
<dbReference type="Gene3D" id="3.90.550.10">
    <property type="entry name" value="Spore Coat Polysaccharide Biosynthesis Protein SpsA, Chain A"/>
    <property type="match status" value="1"/>
</dbReference>
<dbReference type="SUPFAM" id="SSF53448">
    <property type="entry name" value="Nucleotide-diphospho-sugar transferases"/>
    <property type="match status" value="1"/>
</dbReference>
<feature type="site" description="Positions MEP for the nucleophilic attack" evidence="7">
    <location>
        <position position="167"/>
    </location>
</feature>
<dbReference type="InterPro" id="IPR018294">
    <property type="entry name" value="ISPD_synthase_CS"/>
</dbReference>
<sequence>MTNNTCLWCVLPAAGIGERMGADLPKQYLPLLDQTLLEVTLGRIHQAFPEAYLVLPLHQEDLWWPAVELRFLKRYPQAKLITCFGGKERADSVLNGLNALTALAHPHDWVLVHDVARPCITQLDLQQLVTGVKNHLVGGLLAAPVADTMKRGMSVNNSHQVSATLDRNHLWHALTPQMFRYEKLHTALTQGLEKGLKLTDESSALEAAGYQPLLIPGRRDNIKITHPEDLALAELLLTHQQTTTQTTREK</sequence>
<dbReference type="EC" id="2.7.7.60" evidence="7"/>
<dbReference type="InterPro" id="IPR050088">
    <property type="entry name" value="IspD/TarI_cytidylyltransf_bact"/>
</dbReference>
<dbReference type="InterPro" id="IPR034683">
    <property type="entry name" value="IspD/TarI"/>
</dbReference>
<comment type="catalytic activity">
    <reaction evidence="1 7">
        <text>2-C-methyl-D-erythritol 4-phosphate + CTP + H(+) = 4-CDP-2-C-methyl-D-erythritol + diphosphate</text>
        <dbReference type="Rhea" id="RHEA:13429"/>
        <dbReference type="ChEBI" id="CHEBI:15378"/>
        <dbReference type="ChEBI" id="CHEBI:33019"/>
        <dbReference type="ChEBI" id="CHEBI:37563"/>
        <dbReference type="ChEBI" id="CHEBI:57823"/>
        <dbReference type="ChEBI" id="CHEBI:58262"/>
        <dbReference type="EC" id="2.7.7.60"/>
    </reaction>
</comment>
<comment type="pathway">
    <text evidence="2 7">Isoprenoid biosynthesis; isopentenyl diphosphate biosynthesis via DXP pathway; isopentenyl diphosphate from 1-deoxy-D-xylulose 5-phosphate: step 2/6.</text>
</comment>
<evidence type="ECO:0000256" key="3">
    <source>
        <dbReference type="ARBA" id="ARBA00009789"/>
    </source>
</evidence>
<dbReference type="PANTHER" id="PTHR32125">
    <property type="entry name" value="2-C-METHYL-D-ERYTHRITOL 4-PHOSPHATE CYTIDYLYLTRANSFERASE, CHLOROPLASTIC"/>
    <property type="match status" value="1"/>
</dbReference>
<evidence type="ECO:0000256" key="1">
    <source>
        <dbReference type="ARBA" id="ARBA00001282"/>
    </source>
</evidence>
<keyword evidence="6 7" id="KW-0414">Isoprene biosynthesis</keyword>
<dbReference type="NCBIfam" id="TIGR00453">
    <property type="entry name" value="ispD"/>
    <property type="match status" value="1"/>
</dbReference>
<accession>A0ABQ5ZWL8</accession>
<evidence type="ECO:0000256" key="6">
    <source>
        <dbReference type="ARBA" id="ARBA00023229"/>
    </source>
</evidence>
<evidence type="ECO:0000256" key="7">
    <source>
        <dbReference type="HAMAP-Rule" id="MF_00108"/>
    </source>
</evidence>
<dbReference type="PANTHER" id="PTHR32125:SF4">
    <property type="entry name" value="2-C-METHYL-D-ERYTHRITOL 4-PHOSPHATE CYTIDYLYLTRANSFERASE, CHLOROPLASTIC"/>
    <property type="match status" value="1"/>
</dbReference>
<organism evidence="8 9">
    <name type="scientific">Marinospirillum insulare</name>
    <dbReference type="NCBI Taxonomy" id="217169"/>
    <lineage>
        <taxon>Bacteria</taxon>
        <taxon>Pseudomonadati</taxon>
        <taxon>Pseudomonadota</taxon>
        <taxon>Gammaproteobacteria</taxon>
        <taxon>Oceanospirillales</taxon>
        <taxon>Oceanospirillaceae</taxon>
        <taxon>Marinospirillum</taxon>
    </lineage>
</organism>